<comment type="catalytic activity">
    <reaction evidence="6">
        <text>2 a quinone + NADH + H(+) = 2 a 1,4-benzosemiquinone + NAD(+)</text>
        <dbReference type="Rhea" id="RHEA:65952"/>
        <dbReference type="ChEBI" id="CHEBI:15378"/>
        <dbReference type="ChEBI" id="CHEBI:57540"/>
        <dbReference type="ChEBI" id="CHEBI:57945"/>
        <dbReference type="ChEBI" id="CHEBI:132124"/>
        <dbReference type="ChEBI" id="CHEBI:134225"/>
    </reaction>
</comment>
<keyword evidence="4 6" id="KW-0520">NAD</keyword>
<sequence>MSTILHITASIRNDESVSRSLGNRLVERLAENQGAIVVTRDLAKNDLPYIDVERFAANLAPYAERSPEQHELAKISDELIGELQEAETIVFSLPVYNFAVPATLKAWADLVARAGTTFRYAENGSEGLLTGKKVYLTIASGGMPIGSEIDFMTPWLKFFLGFLGMTDVELVAADGIMGEGGEEKIAEAHQEVEKLAA</sequence>
<dbReference type="GO" id="GO:0016652">
    <property type="term" value="F:oxidoreductase activity, acting on NAD(P)H as acceptor"/>
    <property type="evidence" value="ECO:0007669"/>
    <property type="project" value="UniProtKB-UniRule"/>
</dbReference>
<dbReference type="Pfam" id="PF02525">
    <property type="entry name" value="Flavodoxin_2"/>
    <property type="match status" value="1"/>
</dbReference>
<evidence type="ECO:0000259" key="7">
    <source>
        <dbReference type="Pfam" id="PF02525"/>
    </source>
</evidence>
<evidence type="ECO:0000313" key="8">
    <source>
        <dbReference type="EMBL" id="MXO49157.1"/>
    </source>
</evidence>
<dbReference type="InterPro" id="IPR029039">
    <property type="entry name" value="Flavoprotein-like_sf"/>
</dbReference>
<dbReference type="Proteomes" id="UP000448199">
    <property type="component" value="Unassembled WGS sequence"/>
</dbReference>
<evidence type="ECO:0000256" key="2">
    <source>
        <dbReference type="ARBA" id="ARBA00022643"/>
    </source>
</evidence>
<comment type="function">
    <text evidence="6">Quinone reductase that provides resistance to thiol-specific stress caused by electrophilic quinones.</text>
</comment>
<comment type="function">
    <text evidence="6">Also exhibits azoreductase activity. Catalyzes the reductive cleavage of the azo bond in aromatic azo compounds to the corresponding amines.</text>
</comment>
<evidence type="ECO:0000256" key="4">
    <source>
        <dbReference type="ARBA" id="ARBA00023027"/>
    </source>
</evidence>
<keyword evidence="9" id="KW-1185">Reference proteome</keyword>
<dbReference type="PANTHER" id="PTHR43741">
    <property type="entry name" value="FMN-DEPENDENT NADH-AZOREDUCTASE 1"/>
    <property type="match status" value="1"/>
</dbReference>
<dbReference type="EMBL" id="WTYC01000007">
    <property type="protein sequence ID" value="MXO49157.1"/>
    <property type="molecule type" value="Genomic_DNA"/>
</dbReference>
<comment type="subunit">
    <text evidence="6">Homodimer.</text>
</comment>
<gene>
    <name evidence="6" type="primary">azoR</name>
    <name evidence="8" type="ORF">GRI69_12895</name>
</gene>
<dbReference type="PANTHER" id="PTHR43741:SF2">
    <property type="entry name" value="FMN-DEPENDENT NADH:QUINONE OXIDOREDUCTASE"/>
    <property type="match status" value="1"/>
</dbReference>
<dbReference type="GO" id="GO:0009055">
    <property type="term" value="F:electron transfer activity"/>
    <property type="evidence" value="ECO:0007669"/>
    <property type="project" value="UniProtKB-UniRule"/>
</dbReference>
<dbReference type="OrthoDB" id="9787136at2"/>
<feature type="binding site" evidence="6">
    <location>
        <begin position="16"/>
        <end position="18"/>
    </location>
    <ligand>
        <name>FMN</name>
        <dbReference type="ChEBI" id="CHEBI:58210"/>
    </ligand>
</feature>
<accession>A0A844XVC0</accession>
<keyword evidence="1 6" id="KW-0285">Flavoprotein</keyword>
<dbReference type="HAMAP" id="MF_01216">
    <property type="entry name" value="Azoreductase_type1"/>
    <property type="match status" value="1"/>
</dbReference>
<reference evidence="8 9" key="1">
    <citation type="submission" date="2019-12" db="EMBL/GenBank/DDBJ databases">
        <title>Genomic-based taxomic classification of the family Erythrobacteraceae.</title>
        <authorList>
            <person name="Xu L."/>
        </authorList>
    </citation>
    <scope>NUCLEOTIDE SEQUENCE [LARGE SCALE GENOMIC DNA]</scope>
    <source>
        <strain evidence="8 9">DSM 17792</strain>
    </source>
</reference>
<name>A0A844XVC0_9SPHN</name>
<dbReference type="Gene3D" id="3.40.50.360">
    <property type="match status" value="1"/>
</dbReference>
<protein>
    <recommendedName>
        <fullName evidence="6">FMN dependent NADH:quinone oxidoreductase</fullName>
        <ecNumber evidence="6">1.6.5.-</ecNumber>
    </recommendedName>
    <alternativeName>
        <fullName evidence="6">Azo-dye reductase</fullName>
    </alternativeName>
    <alternativeName>
        <fullName evidence="6">FMN-dependent NADH-azo compound oxidoreductase</fullName>
    </alternativeName>
    <alternativeName>
        <fullName evidence="6">FMN-dependent NADH-azoreductase</fullName>
        <ecNumber evidence="6">1.7.1.17</ecNumber>
    </alternativeName>
</protein>
<dbReference type="GO" id="GO:0016655">
    <property type="term" value="F:oxidoreductase activity, acting on NAD(P)H, quinone or similar compound as acceptor"/>
    <property type="evidence" value="ECO:0007669"/>
    <property type="project" value="InterPro"/>
</dbReference>
<dbReference type="SUPFAM" id="SSF52218">
    <property type="entry name" value="Flavoproteins"/>
    <property type="match status" value="1"/>
</dbReference>
<dbReference type="AlphaFoldDB" id="A0A844XVC0"/>
<evidence type="ECO:0000313" key="9">
    <source>
        <dbReference type="Proteomes" id="UP000448199"/>
    </source>
</evidence>
<feature type="domain" description="Flavodoxin-like fold" evidence="7">
    <location>
        <begin position="3"/>
        <end position="194"/>
    </location>
</feature>
<evidence type="ECO:0000256" key="6">
    <source>
        <dbReference type="HAMAP-Rule" id="MF_01216"/>
    </source>
</evidence>
<feature type="binding site" evidence="6">
    <location>
        <position position="10"/>
    </location>
    <ligand>
        <name>FMN</name>
        <dbReference type="ChEBI" id="CHEBI:58210"/>
    </ligand>
</feature>
<evidence type="ECO:0000256" key="1">
    <source>
        <dbReference type="ARBA" id="ARBA00022630"/>
    </source>
</evidence>
<keyword evidence="2 6" id="KW-0288">FMN</keyword>
<dbReference type="EC" id="1.7.1.17" evidence="6"/>
<dbReference type="InterPro" id="IPR003680">
    <property type="entry name" value="Flavodoxin_fold"/>
</dbReference>
<dbReference type="EC" id="1.6.5.-" evidence="6"/>
<dbReference type="RefSeq" id="WP_160728685.1">
    <property type="nucleotide sequence ID" value="NZ_WTYC01000007.1"/>
</dbReference>
<comment type="caution">
    <text evidence="6">Lacks conserved residue(s) required for the propagation of feature annotation.</text>
</comment>
<dbReference type="GO" id="GO:0010181">
    <property type="term" value="F:FMN binding"/>
    <property type="evidence" value="ECO:0007669"/>
    <property type="project" value="UniProtKB-UniRule"/>
</dbReference>
<comment type="similarity">
    <text evidence="6">Belongs to the azoreductase type 1 family.</text>
</comment>
<organism evidence="8 9">
    <name type="scientific">Qipengyuania vulgaris</name>
    <dbReference type="NCBI Taxonomy" id="291985"/>
    <lineage>
        <taxon>Bacteria</taxon>
        <taxon>Pseudomonadati</taxon>
        <taxon>Pseudomonadota</taxon>
        <taxon>Alphaproteobacteria</taxon>
        <taxon>Sphingomonadales</taxon>
        <taxon>Erythrobacteraceae</taxon>
        <taxon>Qipengyuania</taxon>
    </lineage>
</organism>
<keyword evidence="3 6" id="KW-0560">Oxidoreductase</keyword>
<comment type="cofactor">
    <cofactor evidence="6">
        <name>FMN</name>
        <dbReference type="ChEBI" id="CHEBI:58210"/>
    </cofactor>
    <text evidence="6">Binds 1 FMN per subunit.</text>
</comment>
<evidence type="ECO:0000256" key="3">
    <source>
        <dbReference type="ARBA" id="ARBA00023002"/>
    </source>
</evidence>
<dbReference type="InterPro" id="IPR050104">
    <property type="entry name" value="FMN-dep_NADH:Q_OxRdtase_AzoR1"/>
</dbReference>
<comment type="catalytic activity">
    <reaction evidence="5">
        <text>N,N-dimethyl-1,4-phenylenediamine + anthranilate + 2 NAD(+) = 2-(4-dimethylaminophenyl)diazenylbenzoate + 2 NADH + 2 H(+)</text>
        <dbReference type="Rhea" id="RHEA:55872"/>
        <dbReference type="ChEBI" id="CHEBI:15378"/>
        <dbReference type="ChEBI" id="CHEBI:15783"/>
        <dbReference type="ChEBI" id="CHEBI:16567"/>
        <dbReference type="ChEBI" id="CHEBI:57540"/>
        <dbReference type="ChEBI" id="CHEBI:57945"/>
        <dbReference type="ChEBI" id="CHEBI:71579"/>
        <dbReference type="EC" id="1.7.1.17"/>
    </reaction>
    <physiologicalReaction direction="right-to-left" evidence="5">
        <dbReference type="Rhea" id="RHEA:55874"/>
    </physiologicalReaction>
</comment>
<dbReference type="InterPro" id="IPR023048">
    <property type="entry name" value="NADH:quinone_OxRdtase_FMN_depd"/>
</dbReference>
<comment type="caution">
    <text evidence="8">The sequence shown here is derived from an EMBL/GenBank/DDBJ whole genome shotgun (WGS) entry which is preliminary data.</text>
</comment>
<evidence type="ECO:0000256" key="5">
    <source>
        <dbReference type="ARBA" id="ARBA00048542"/>
    </source>
</evidence>
<proteinExistence type="inferred from homology"/>